<dbReference type="InterPro" id="IPR008991">
    <property type="entry name" value="Translation_prot_SH3-like_sf"/>
</dbReference>
<dbReference type="AlphaFoldDB" id="A0A0N4VC08"/>
<dbReference type="CDD" id="cd09888">
    <property type="entry name" value="NGN_Euk"/>
    <property type="match status" value="1"/>
</dbReference>
<feature type="domain" description="Spt5 C-terminal" evidence="15">
    <location>
        <begin position="861"/>
        <end position="982"/>
    </location>
</feature>
<evidence type="ECO:0000256" key="9">
    <source>
        <dbReference type="ARBA" id="ARBA00023163"/>
    </source>
</evidence>
<feature type="compositionally biased region" description="Basic and acidic residues" evidence="12">
    <location>
        <begin position="127"/>
        <end position="147"/>
    </location>
</feature>
<dbReference type="WBParaSite" id="EVEC_0000808401-mRNA-1">
    <property type="protein sequence ID" value="EVEC_0000808401-mRNA-1"/>
    <property type="gene ID" value="EVEC_0000808401"/>
</dbReference>
<dbReference type="GO" id="GO:0032044">
    <property type="term" value="C:DSIF complex"/>
    <property type="evidence" value="ECO:0007669"/>
    <property type="project" value="TreeGrafter"/>
</dbReference>
<dbReference type="InterPro" id="IPR005824">
    <property type="entry name" value="KOW"/>
</dbReference>
<dbReference type="CDD" id="cd06085">
    <property type="entry name" value="KOW_Spt5_5"/>
    <property type="match status" value="1"/>
</dbReference>
<dbReference type="InterPro" id="IPR014722">
    <property type="entry name" value="Rib_uL2_dom2"/>
</dbReference>
<gene>
    <name evidence="16" type="ORF">EVEC_LOCUS7568</name>
</gene>
<feature type="domain" description="KOW" evidence="14">
    <location>
        <begin position="492"/>
        <end position="519"/>
    </location>
</feature>
<dbReference type="Pfam" id="PF23284">
    <property type="entry name" value="KOW2_Spt5"/>
    <property type="match status" value="1"/>
</dbReference>
<dbReference type="Pfam" id="PF23042">
    <property type="entry name" value="KOW1_SPT5"/>
    <property type="match status" value="1"/>
</dbReference>
<feature type="domain" description="NusG-like N-terminal" evidence="13">
    <location>
        <begin position="201"/>
        <end position="290"/>
    </location>
</feature>
<dbReference type="InterPro" id="IPR005100">
    <property type="entry name" value="NGN-domain"/>
</dbReference>
<dbReference type="SMART" id="SM01104">
    <property type="entry name" value="CTD"/>
    <property type="match status" value="1"/>
</dbReference>
<dbReference type="Pfam" id="PF11942">
    <property type="entry name" value="Spt5_N"/>
    <property type="match status" value="1"/>
</dbReference>
<feature type="domain" description="KOW" evidence="14">
    <location>
        <begin position="440"/>
        <end position="467"/>
    </location>
</feature>
<dbReference type="InterPro" id="IPR006645">
    <property type="entry name" value="NGN-like_dom"/>
</dbReference>
<dbReference type="CDD" id="cd06082">
    <property type="entry name" value="KOW_Spt5_2"/>
    <property type="match status" value="1"/>
</dbReference>
<organism evidence="18">
    <name type="scientific">Enterobius vermicularis</name>
    <name type="common">Human pinworm</name>
    <dbReference type="NCBI Taxonomy" id="51028"/>
    <lineage>
        <taxon>Eukaryota</taxon>
        <taxon>Metazoa</taxon>
        <taxon>Ecdysozoa</taxon>
        <taxon>Nematoda</taxon>
        <taxon>Chromadorea</taxon>
        <taxon>Rhabditida</taxon>
        <taxon>Spirurina</taxon>
        <taxon>Oxyuridomorpha</taxon>
        <taxon>Oxyuroidea</taxon>
        <taxon>Oxyuridae</taxon>
        <taxon>Enterobius</taxon>
    </lineage>
</organism>
<evidence type="ECO:0000256" key="5">
    <source>
        <dbReference type="ARBA" id="ARBA00022553"/>
    </source>
</evidence>
<feature type="domain" description="KOW" evidence="14">
    <location>
        <begin position="780"/>
        <end position="807"/>
    </location>
</feature>
<dbReference type="InterPro" id="IPR041978">
    <property type="entry name" value="KOW_Spt5_5"/>
</dbReference>
<dbReference type="InterPro" id="IPR022581">
    <property type="entry name" value="Spt5_N"/>
</dbReference>
<dbReference type="GO" id="GO:0032784">
    <property type="term" value="P:regulation of DNA-templated transcription elongation"/>
    <property type="evidence" value="ECO:0007669"/>
    <property type="project" value="InterPro"/>
</dbReference>
<dbReference type="InterPro" id="IPR041976">
    <property type="entry name" value="KOW_Spt5_3"/>
</dbReference>
<keyword evidence="9 11" id="KW-0804">Transcription</keyword>
<evidence type="ECO:0000256" key="6">
    <source>
        <dbReference type="ARBA" id="ARBA00022737"/>
    </source>
</evidence>
<dbReference type="OrthoDB" id="28901at2759"/>
<dbReference type="EMBL" id="UXUI01008980">
    <property type="protein sequence ID" value="VDD92817.1"/>
    <property type="molecule type" value="Genomic_DNA"/>
</dbReference>
<comment type="subcellular location">
    <subcellularLocation>
        <location evidence="1 11">Nucleus</location>
    </subcellularLocation>
</comment>
<feature type="region of interest" description="Disordered" evidence="12">
    <location>
        <begin position="692"/>
        <end position="721"/>
    </location>
</feature>
<name>A0A0N4VC08_ENTVE</name>
<evidence type="ECO:0000313" key="17">
    <source>
        <dbReference type="Proteomes" id="UP000274131"/>
    </source>
</evidence>
<feature type="region of interest" description="Disordered" evidence="12">
    <location>
        <begin position="920"/>
        <end position="967"/>
    </location>
</feature>
<reference evidence="18" key="1">
    <citation type="submission" date="2017-02" db="UniProtKB">
        <authorList>
            <consortium name="WormBaseParasite"/>
        </authorList>
    </citation>
    <scope>IDENTIFICATION</scope>
</reference>
<comment type="similarity">
    <text evidence="2 11">Belongs to the SPT5 family.</text>
</comment>
<dbReference type="Gene3D" id="2.30.30.30">
    <property type="match status" value="3"/>
</dbReference>
<proteinExistence type="inferred from homology"/>
<dbReference type="FunFam" id="2.30.30.30:FF:000016">
    <property type="entry name" value="Transcription elongation factor SPT5"/>
    <property type="match status" value="1"/>
</dbReference>
<accession>A0A0N4VC08</accession>
<evidence type="ECO:0000256" key="10">
    <source>
        <dbReference type="ARBA" id="ARBA00023242"/>
    </source>
</evidence>
<keyword evidence="17" id="KW-1185">Reference proteome</keyword>
<dbReference type="InterPro" id="IPR036735">
    <property type="entry name" value="NGN_dom_sf"/>
</dbReference>
<evidence type="ECO:0000256" key="11">
    <source>
        <dbReference type="PIRNR" id="PIRNR036945"/>
    </source>
</evidence>
<dbReference type="InterPro" id="IPR041973">
    <property type="entry name" value="KOW_Spt5_1"/>
</dbReference>
<feature type="region of interest" description="Disordered" evidence="12">
    <location>
        <begin position="1"/>
        <end position="149"/>
    </location>
</feature>
<dbReference type="STRING" id="51028.A0A0N4VC08"/>
<reference evidence="16 17" key="2">
    <citation type="submission" date="2018-10" db="EMBL/GenBank/DDBJ databases">
        <authorList>
            <consortium name="Pathogen Informatics"/>
        </authorList>
    </citation>
    <scope>NUCLEOTIDE SEQUENCE [LARGE SCALE GENOMIC DNA]</scope>
</reference>
<keyword evidence="10 11" id="KW-0539">Nucleus</keyword>
<dbReference type="InterPro" id="IPR041977">
    <property type="entry name" value="KOW_Spt5_4"/>
</dbReference>
<feature type="region of interest" description="Disordered" evidence="12">
    <location>
        <begin position="840"/>
        <end position="865"/>
    </location>
</feature>
<dbReference type="GO" id="GO:0003729">
    <property type="term" value="F:mRNA binding"/>
    <property type="evidence" value="ECO:0007669"/>
    <property type="project" value="TreeGrafter"/>
</dbReference>
<feature type="compositionally biased region" description="Acidic residues" evidence="12">
    <location>
        <begin position="58"/>
        <end position="82"/>
    </location>
</feature>
<dbReference type="InterPro" id="IPR039659">
    <property type="entry name" value="SPT5"/>
</dbReference>
<dbReference type="InterPro" id="IPR017071">
    <property type="entry name" value="TF_Spt5_eukaryote"/>
</dbReference>
<dbReference type="GO" id="GO:0006357">
    <property type="term" value="P:regulation of transcription by RNA polymerase II"/>
    <property type="evidence" value="ECO:0007669"/>
    <property type="project" value="InterPro"/>
</dbReference>
<dbReference type="Gene3D" id="3.30.70.940">
    <property type="entry name" value="NusG, N-terminal domain"/>
    <property type="match status" value="1"/>
</dbReference>
<sequence>MSDSEESISGDEKREDHEDNEDEDVPDEKTGVGSENEDEEQEESAPPQKGKKRKAGFDEDDDEDEEEEEEENEDEEDEEDDEGGKSGKGRRKKRRTGVHQFILDDVEVDDDEEEDIDYEEDGDEMGIDPREREEAERIMREQDERTQNRRKRDFFSGMNEDQIEDYFKKKYATQPTYSSGADEDGALDDISRNSLLPSTKDPNLWIVKCRMGEEKEVVFRLMRKVISFEHSDNPLQIKSALVKEGLKGLIYIEAFKRAHVVAAIEGISALNANNITMVPIKEMCDTLKVVKSIQTLRSGMYVRMKKTMYKDDLAQVDLTDVAHNRVYLKLVPRIDYTRKRGALREQDTSTFKKNKRRPQARLFDVERIREIGGEVTKGGDFFTFEGNQYRRGFLYKWFSLNAVQVEGVKPSLGELEKFQETSDDLKKELENTKITDRAYKFAPGDFIEVADGELVNLRGKVQSVDGEKVVVIPDHEELKEPLTLNAFELRKFFRAGDHVKVVNGRYEGDTGLVVRVEENLVILLSDLTMHELKVLPRDIQLCADKTTGVHSLGQFQYQDLVKLDQQTVGCVVRLEKEYLEVLNMHGKVVRVKPQSIHGKKDTRFAQALDSENNSLHVKDMVKVVDGPHAVQNHGDGEDVKQGEIKHLYRSYAFVMSRKHTENGGIFYDGLRKIACIYNAFLAGPTLNRFASPNPYASPRHGSQTPGPGNMSSGRSVRGGATPSQHGALFSFSKVTNRLRNCLLKFLIYSAIISLSGGSSSVSGLSVGGMDTGAQRIRRDNSIIGKSVRITHGPLKGYFGIVKDSTEQTARVELHTNCKTISVDRSRICIVGDGAQGGSFGTSTYGKTPSRDEGRTPMYTGGGKTPMYGAQTPMYGSQTPMHGSQTPMHDGGRTPHYGAMTPAGDGGRTPVYSSAWDPTVTNTPAHQPNDDINYDEPNSPFEVPTPGSLNPQTPGYNSDTPLGQAYTPMTPGGIYADYAAPSPYSRSSNNYDSSTSYGAQHVLNTGEWIDVDMIESRCFVYNFEEDTEIRVYFDQVAPSKPQQGDRVKVIYGNDTGVIGTLESDDDDDEEVTVTTEDGNSVRTRLAYLCRMENLRGLGKF</sequence>
<dbReference type="FunFam" id="3.30.70.940:FF:000005">
    <property type="entry name" value="Transcription elongation factor SPT5"/>
    <property type="match status" value="1"/>
</dbReference>
<keyword evidence="7" id="KW-0805">Transcription regulation</keyword>
<dbReference type="CDD" id="cd06084">
    <property type="entry name" value="KOW_Spt5_4"/>
    <property type="match status" value="1"/>
</dbReference>
<dbReference type="Pfam" id="PF23290">
    <property type="entry name" value="KOW5_SPT5"/>
    <property type="match status" value="1"/>
</dbReference>
<evidence type="ECO:0000256" key="4">
    <source>
        <dbReference type="ARBA" id="ARBA00022491"/>
    </source>
</evidence>
<evidence type="ECO:0000256" key="1">
    <source>
        <dbReference type="ARBA" id="ARBA00004123"/>
    </source>
</evidence>
<dbReference type="PANTHER" id="PTHR11125">
    <property type="entry name" value="SUPPRESSOR OF TY 5"/>
    <property type="match status" value="1"/>
</dbReference>
<dbReference type="Pfam" id="PF00467">
    <property type="entry name" value="KOW"/>
    <property type="match status" value="1"/>
</dbReference>
<dbReference type="SMART" id="SM00738">
    <property type="entry name" value="NGN"/>
    <property type="match status" value="1"/>
</dbReference>
<keyword evidence="5" id="KW-0597">Phosphoprotein</keyword>
<dbReference type="CDD" id="cd06081">
    <property type="entry name" value="KOW_Spt5_1"/>
    <property type="match status" value="1"/>
</dbReference>
<dbReference type="Pfam" id="PF23037">
    <property type="entry name" value="KOWx_SPT5"/>
    <property type="match status" value="1"/>
</dbReference>
<dbReference type="Pfam" id="PF23291">
    <property type="entry name" value="KOW4_SPT5"/>
    <property type="match status" value="1"/>
</dbReference>
<dbReference type="PANTHER" id="PTHR11125:SF7">
    <property type="entry name" value="TRANSCRIPTION ELONGATION FACTOR SPT5"/>
    <property type="match status" value="1"/>
</dbReference>
<evidence type="ECO:0000313" key="16">
    <source>
        <dbReference type="EMBL" id="VDD92817.1"/>
    </source>
</evidence>
<dbReference type="InterPro" id="IPR057936">
    <property type="entry name" value="KOWx_Spt5"/>
</dbReference>
<protein>
    <recommendedName>
        <fullName evidence="3 11">Transcription elongation factor SPT5</fullName>
    </recommendedName>
</protein>
<evidence type="ECO:0000256" key="12">
    <source>
        <dbReference type="SAM" id="MobiDB-lite"/>
    </source>
</evidence>
<dbReference type="InterPro" id="IPR039385">
    <property type="entry name" value="NGN_Euk"/>
</dbReference>
<evidence type="ECO:0000256" key="8">
    <source>
        <dbReference type="ARBA" id="ARBA00023159"/>
    </source>
</evidence>
<feature type="compositionally biased region" description="Acidic residues" evidence="12">
    <location>
        <begin position="104"/>
        <end position="126"/>
    </location>
</feature>
<dbReference type="Pfam" id="PF03439">
    <property type="entry name" value="Spt5-NGN"/>
    <property type="match status" value="1"/>
</dbReference>
<feature type="domain" description="KOW" evidence="14">
    <location>
        <begin position="1039"/>
        <end position="1066"/>
    </location>
</feature>
<dbReference type="InterPro" id="IPR041975">
    <property type="entry name" value="KOW_Spt5_2"/>
</dbReference>
<dbReference type="SUPFAM" id="SSF50104">
    <property type="entry name" value="Translation proteins SH3-like domain"/>
    <property type="match status" value="1"/>
</dbReference>
<evidence type="ECO:0000313" key="18">
    <source>
        <dbReference type="WBParaSite" id="EVEC_0000808401-mRNA-1"/>
    </source>
</evidence>
<keyword evidence="4" id="KW-0678">Repressor</keyword>
<dbReference type="SMART" id="SM00739">
    <property type="entry name" value="KOW"/>
    <property type="match status" value="5"/>
</dbReference>
<keyword evidence="6" id="KW-0677">Repeat</keyword>
<feature type="domain" description="KOW" evidence="14">
    <location>
        <begin position="614"/>
        <end position="650"/>
    </location>
</feature>
<dbReference type="CDD" id="cd06083">
    <property type="entry name" value="KOW_Spt5_3"/>
    <property type="match status" value="1"/>
</dbReference>
<evidence type="ECO:0000256" key="3">
    <source>
        <dbReference type="ARBA" id="ARBA00020181"/>
    </source>
</evidence>
<evidence type="ECO:0000259" key="14">
    <source>
        <dbReference type="SMART" id="SM00739"/>
    </source>
</evidence>
<evidence type="ECO:0000259" key="13">
    <source>
        <dbReference type="SMART" id="SM00738"/>
    </source>
</evidence>
<dbReference type="InterPro" id="IPR024945">
    <property type="entry name" value="Spt5_C_dom"/>
</dbReference>
<evidence type="ECO:0000256" key="7">
    <source>
        <dbReference type="ARBA" id="ARBA00023015"/>
    </source>
</evidence>
<dbReference type="PIRSF" id="PIRSF036945">
    <property type="entry name" value="Spt5"/>
    <property type="match status" value="1"/>
</dbReference>
<dbReference type="Proteomes" id="UP000274131">
    <property type="component" value="Unassembled WGS sequence"/>
</dbReference>
<dbReference type="GO" id="GO:0006368">
    <property type="term" value="P:transcription elongation by RNA polymerase II"/>
    <property type="evidence" value="ECO:0007669"/>
    <property type="project" value="TreeGrafter"/>
</dbReference>
<dbReference type="FunFam" id="2.30.30.30:FF:000013">
    <property type="entry name" value="Transcription elongation factor SPT5"/>
    <property type="match status" value="1"/>
</dbReference>
<evidence type="ECO:0000256" key="2">
    <source>
        <dbReference type="ARBA" id="ARBA00006956"/>
    </source>
</evidence>
<feature type="compositionally biased region" description="Basic residues" evidence="12">
    <location>
        <begin position="87"/>
        <end position="97"/>
    </location>
</feature>
<feature type="compositionally biased region" description="Polar residues" evidence="12">
    <location>
        <begin position="946"/>
        <end position="960"/>
    </location>
</feature>
<evidence type="ECO:0000259" key="15">
    <source>
        <dbReference type="SMART" id="SM01104"/>
    </source>
</evidence>
<feature type="compositionally biased region" description="Polar residues" evidence="12">
    <location>
        <begin position="700"/>
        <end position="714"/>
    </location>
</feature>
<keyword evidence="8" id="KW-0010">Activator</keyword>